<dbReference type="Gene3D" id="2.60.120.10">
    <property type="entry name" value="Jelly Rolls"/>
    <property type="match status" value="1"/>
</dbReference>
<dbReference type="PROSITE" id="PS50943">
    <property type="entry name" value="HTH_CROC1"/>
    <property type="match status" value="1"/>
</dbReference>
<dbReference type="SMART" id="SM00530">
    <property type="entry name" value="HTH_XRE"/>
    <property type="match status" value="1"/>
</dbReference>
<organism evidence="3 4">
    <name type="scientific">Formimonas warabiya</name>
    <dbReference type="NCBI Taxonomy" id="1761012"/>
    <lineage>
        <taxon>Bacteria</taxon>
        <taxon>Bacillati</taxon>
        <taxon>Bacillota</taxon>
        <taxon>Clostridia</taxon>
        <taxon>Eubacteriales</taxon>
        <taxon>Peptococcaceae</taxon>
        <taxon>Candidatus Formimonas</taxon>
    </lineage>
</organism>
<evidence type="ECO:0000259" key="2">
    <source>
        <dbReference type="PROSITE" id="PS50943"/>
    </source>
</evidence>
<dbReference type="InterPro" id="IPR011051">
    <property type="entry name" value="RmlC_Cupin_sf"/>
</dbReference>
<protein>
    <submittedName>
        <fullName evidence="3">DNA-binding protein</fullName>
    </submittedName>
</protein>
<dbReference type="PANTHER" id="PTHR46797:SF25">
    <property type="entry name" value="TRANSCRIPTIONAL REGULATOR"/>
    <property type="match status" value="1"/>
</dbReference>
<dbReference type="InterPro" id="IPR014710">
    <property type="entry name" value="RmlC-like_jellyroll"/>
</dbReference>
<accession>A0A3G1KRE0</accession>
<evidence type="ECO:0000256" key="1">
    <source>
        <dbReference type="ARBA" id="ARBA00023125"/>
    </source>
</evidence>
<dbReference type="SUPFAM" id="SSF47413">
    <property type="entry name" value="lambda repressor-like DNA-binding domains"/>
    <property type="match status" value="1"/>
</dbReference>
<proteinExistence type="predicted"/>
<dbReference type="Pfam" id="PF07883">
    <property type="entry name" value="Cupin_2"/>
    <property type="match status" value="1"/>
</dbReference>
<dbReference type="InterPro" id="IPR050807">
    <property type="entry name" value="TransReg_Diox_bact_type"/>
</dbReference>
<dbReference type="InterPro" id="IPR001387">
    <property type="entry name" value="Cro/C1-type_HTH"/>
</dbReference>
<dbReference type="GO" id="GO:0003677">
    <property type="term" value="F:DNA binding"/>
    <property type="evidence" value="ECO:0007669"/>
    <property type="project" value="UniProtKB-KW"/>
</dbReference>
<dbReference type="InterPro" id="IPR013096">
    <property type="entry name" value="Cupin_2"/>
</dbReference>
<keyword evidence="1 3" id="KW-0238">DNA-binding</keyword>
<dbReference type="Gene3D" id="1.10.260.40">
    <property type="entry name" value="lambda repressor-like DNA-binding domains"/>
    <property type="match status" value="1"/>
</dbReference>
<dbReference type="OrthoDB" id="9814553at2"/>
<dbReference type="AlphaFoldDB" id="A0A3G1KRE0"/>
<keyword evidence="4" id="KW-1185">Reference proteome</keyword>
<feature type="domain" description="HTH cro/C1-type" evidence="2">
    <location>
        <begin position="8"/>
        <end position="62"/>
    </location>
</feature>
<dbReference type="RefSeq" id="WP_148134264.1">
    <property type="nucleotide sequence ID" value="NZ_CP017634.1"/>
</dbReference>
<reference evidence="3 4" key="1">
    <citation type="submission" date="2016-10" db="EMBL/GenBank/DDBJ databases">
        <title>Complete Genome Sequence of Peptococcaceae strain DCMF.</title>
        <authorList>
            <person name="Edwards R.J."/>
            <person name="Holland S.I."/>
            <person name="Deshpande N.P."/>
            <person name="Wong Y.K."/>
            <person name="Ertan H."/>
            <person name="Manefield M."/>
            <person name="Russell T.L."/>
            <person name="Lee M.J."/>
        </authorList>
    </citation>
    <scope>NUCLEOTIDE SEQUENCE [LARGE SCALE GENOMIC DNA]</scope>
    <source>
        <strain evidence="3 4">DCMF</strain>
    </source>
</reference>
<sequence>MEEIAIRFRELRNQQNLTLKELSEKTGLSISFLSQVERGTSSLAITSLKKISDAFNVPITYFFDSVTNHTYHVKLDDYRPFKIEGRSAEYCRLGGEFPNRTLEPLYVTLEPGHTQDQVFNHPGEEFYYILEGAVIFNVDGKEYLVKAGESIHYPSNLPHFISNPLQKKSVFINVLTPVIF</sequence>
<dbReference type="Pfam" id="PF01381">
    <property type="entry name" value="HTH_3"/>
    <property type="match status" value="1"/>
</dbReference>
<dbReference type="CDD" id="cd02209">
    <property type="entry name" value="cupin_XRE_C"/>
    <property type="match status" value="1"/>
</dbReference>
<evidence type="ECO:0000313" key="3">
    <source>
        <dbReference type="EMBL" id="ATW25021.1"/>
    </source>
</evidence>
<dbReference type="KEGG" id="fwa:DCMF_09750"/>
<dbReference type="Proteomes" id="UP000323521">
    <property type="component" value="Chromosome"/>
</dbReference>
<dbReference type="PANTHER" id="PTHR46797">
    <property type="entry name" value="HTH-TYPE TRANSCRIPTIONAL REGULATOR"/>
    <property type="match status" value="1"/>
</dbReference>
<dbReference type="EMBL" id="CP017634">
    <property type="protein sequence ID" value="ATW25021.1"/>
    <property type="molecule type" value="Genomic_DNA"/>
</dbReference>
<dbReference type="CDD" id="cd00093">
    <property type="entry name" value="HTH_XRE"/>
    <property type="match status" value="1"/>
</dbReference>
<dbReference type="GO" id="GO:0005829">
    <property type="term" value="C:cytosol"/>
    <property type="evidence" value="ECO:0007669"/>
    <property type="project" value="TreeGrafter"/>
</dbReference>
<dbReference type="InterPro" id="IPR010982">
    <property type="entry name" value="Lambda_DNA-bd_dom_sf"/>
</dbReference>
<dbReference type="SUPFAM" id="SSF51182">
    <property type="entry name" value="RmlC-like cupins"/>
    <property type="match status" value="1"/>
</dbReference>
<name>A0A3G1KRE0_FORW1</name>
<evidence type="ECO:0000313" key="4">
    <source>
        <dbReference type="Proteomes" id="UP000323521"/>
    </source>
</evidence>
<dbReference type="GO" id="GO:0003700">
    <property type="term" value="F:DNA-binding transcription factor activity"/>
    <property type="evidence" value="ECO:0007669"/>
    <property type="project" value="TreeGrafter"/>
</dbReference>
<gene>
    <name evidence="3" type="ORF">DCMF_09750</name>
</gene>